<proteinExistence type="predicted"/>
<dbReference type="Proteomes" id="UP000186670">
    <property type="component" value="Unassembled WGS sequence"/>
</dbReference>
<accession>A0A1F5ELJ2</accession>
<reference evidence="1 2" key="1">
    <citation type="journal article" date="2016" name="Nat. Commun.">
        <title>Thousands of microbial genomes shed light on interconnected biogeochemical processes in an aquifer system.</title>
        <authorList>
            <person name="Anantharaman K."/>
            <person name="Brown C.T."/>
            <person name="Hug L.A."/>
            <person name="Sharon I."/>
            <person name="Castelle C.J."/>
            <person name="Probst A.J."/>
            <person name="Thomas B.C."/>
            <person name="Singh A."/>
            <person name="Wilkins M.J."/>
            <person name="Karaoz U."/>
            <person name="Brodie E.L."/>
            <person name="Williams K.H."/>
            <person name="Hubbard S.S."/>
            <person name="Banfield J.F."/>
        </authorList>
    </citation>
    <scope>NUCLEOTIDE SEQUENCE [LARGE SCALE GENOMIC DNA]</scope>
</reference>
<evidence type="ECO:0000313" key="2">
    <source>
        <dbReference type="Proteomes" id="UP000186670"/>
    </source>
</evidence>
<organism evidence="1 2">
    <name type="scientific">Candidatus Campbellbacteria bacterium RIFCSPHIGHO2_01_FULL_34_10</name>
    <dbReference type="NCBI Taxonomy" id="1797577"/>
    <lineage>
        <taxon>Bacteria</taxon>
        <taxon>Candidatus Campbelliibacteriota</taxon>
    </lineage>
</organism>
<dbReference type="AlphaFoldDB" id="A0A1F5ELJ2"/>
<name>A0A1F5ELJ2_9BACT</name>
<evidence type="ECO:0000313" key="1">
    <source>
        <dbReference type="EMBL" id="OGD68277.1"/>
    </source>
</evidence>
<protein>
    <submittedName>
        <fullName evidence="1">Uncharacterized protein</fullName>
    </submittedName>
</protein>
<sequence length="69" mass="7833">MQIGIPVNIPDGETCRHEDGSLCCLYNPGIEGRPRCWGWGNKLEIIDLKKHSMCIDYMTGALYSEGFIW</sequence>
<gene>
    <name evidence="1" type="ORF">A2811_01140</name>
</gene>
<comment type="caution">
    <text evidence="1">The sequence shown here is derived from an EMBL/GenBank/DDBJ whole genome shotgun (WGS) entry which is preliminary data.</text>
</comment>
<dbReference type="EMBL" id="MEZZ01000036">
    <property type="protein sequence ID" value="OGD68277.1"/>
    <property type="molecule type" value="Genomic_DNA"/>
</dbReference>